<name>A0A9N9LHB0_9HELO</name>
<dbReference type="Proteomes" id="UP000701801">
    <property type="component" value="Unassembled WGS sequence"/>
</dbReference>
<dbReference type="PANTHER" id="PTHR38886">
    <property type="entry name" value="SESA DOMAIN-CONTAINING PROTEIN"/>
    <property type="match status" value="1"/>
</dbReference>
<protein>
    <recommendedName>
        <fullName evidence="2">Ubiquitin-like domain-containing protein</fullName>
    </recommendedName>
</protein>
<accession>A0A9N9LHB0</accession>
<feature type="compositionally biased region" description="Basic and acidic residues" evidence="1">
    <location>
        <begin position="183"/>
        <end position="196"/>
    </location>
</feature>
<evidence type="ECO:0000259" key="2">
    <source>
        <dbReference type="Pfam" id="PF22893"/>
    </source>
</evidence>
<evidence type="ECO:0000313" key="3">
    <source>
        <dbReference type="EMBL" id="CAG8975184.1"/>
    </source>
</evidence>
<reference evidence="3" key="1">
    <citation type="submission" date="2021-07" db="EMBL/GenBank/DDBJ databases">
        <authorList>
            <person name="Durling M."/>
        </authorList>
    </citation>
    <scope>NUCLEOTIDE SEQUENCE</scope>
</reference>
<evidence type="ECO:0000256" key="1">
    <source>
        <dbReference type="SAM" id="MobiDB-lite"/>
    </source>
</evidence>
<dbReference type="InterPro" id="IPR054464">
    <property type="entry name" value="ULD_fung"/>
</dbReference>
<evidence type="ECO:0000313" key="4">
    <source>
        <dbReference type="Proteomes" id="UP000701801"/>
    </source>
</evidence>
<dbReference type="OrthoDB" id="3045089at2759"/>
<gene>
    <name evidence="3" type="ORF">HYALB_00004245</name>
</gene>
<dbReference type="AlphaFoldDB" id="A0A9N9LHB0"/>
<comment type="caution">
    <text evidence="3">The sequence shown here is derived from an EMBL/GenBank/DDBJ whole genome shotgun (WGS) entry which is preliminary data.</text>
</comment>
<feature type="region of interest" description="Disordered" evidence="1">
    <location>
        <begin position="183"/>
        <end position="206"/>
    </location>
</feature>
<organism evidence="3 4">
    <name type="scientific">Hymenoscyphus albidus</name>
    <dbReference type="NCBI Taxonomy" id="595503"/>
    <lineage>
        <taxon>Eukaryota</taxon>
        <taxon>Fungi</taxon>
        <taxon>Dikarya</taxon>
        <taxon>Ascomycota</taxon>
        <taxon>Pezizomycotina</taxon>
        <taxon>Leotiomycetes</taxon>
        <taxon>Helotiales</taxon>
        <taxon>Helotiaceae</taxon>
        <taxon>Hymenoscyphus</taxon>
    </lineage>
</organism>
<proteinExistence type="predicted"/>
<keyword evidence="4" id="KW-1185">Reference proteome</keyword>
<dbReference type="EMBL" id="CAJVRM010000128">
    <property type="protein sequence ID" value="CAG8975184.1"/>
    <property type="molecule type" value="Genomic_DNA"/>
</dbReference>
<sequence>MSFGFSVGDFITGANLCYKLFDALSGTQCPFEAYREALSEIGDLQCMFLRVRRIFENQNLPQETLNSASHIVLSSVKWTRRYLERTEKLKKRLGSDRGASRVSDSWQKIGWSLFGEDELKSLRDQMQLKLSSITLLLTTAQWRRITSKRMPHQVFINKYQVLDPINGVKSFWFAPATEASDARRSEKISTDEEKSTADIQTGLATPSKDISPKKPIRFKDAVGRKLTFPFHLCSTWAGIQELIKEAFLHVEIIGPHVNEGHYDLIGPSGEIILPRTWETTIQEDWLISYYDAHVAHARSRKGSW</sequence>
<dbReference type="PANTHER" id="PTHR38886:SF1">
    <property type="entry name" value="NACHT-NTPASE AND P-LOOP NTPASES N-TERMINAL DOMAIN-CONTAINING PROTEIN"/>
    <property type="match status" value="1"/>
</dbReference>
<feature type="domain" description="Ubiquitin-like" evidence="2">
    <location>
        <begin position="213"/>
        <end position="287"/>
    </location>
</feature>
<dbReference type="Pfam" id="PF22893">
    <property type="entry name" value="ULD_2"/>
    <property type="match status" value="1"/>
</dbReference>